<accession>A0A1J5RWF0</accession>
<evidence type="ECO:0000256" key="2">
    <source>
        <dbReference type="SAM" id="Phobius"/>
    </source>
</evidence>
<dbReference type="GO" id="GO:0016020">
    <property type="term" value="C:membrane"/>
    <property type="evidence" value="ECO:0007669"/>
    <property type="project" value="InterPro"/>
</dbReference>
<keyword evidence="2" id="KW-1133">Transmembrane helix</keyword>
<dbReference type="PANTHER" id="PTHR32089:SF112">
    <property type="entry name" value="LYSOZYME-LIKE PROTEIN-RELATED"/>
    <property type="match status" value="1"/>
</dbReference>
<evidence type="ECO:0000259" key="3">
    <source>
        <dbReference type="PROSITE" id="PS50111"/>
    </source>
</evidence>
<proteinExistence type="predicted"/>
<name>A0A1J5RWF0_9ZZZZ</name>
<reference evidence="4" key="1">
    <citation type="submission" date="2016-10" db="EMBL/GenBank/DDBJ databases">
        <title>Sequence of Gallionella enrichment culture.</title>
        <authorList>
            <person name="Poehlein A."/>
            <person name="Muehling M."/>
            <person name="Daniel R."/>
        </authorList>
    </citation>
    <scope>NUCLEOTIDE SEQUENCE</scope>
</reference>
<keyword evidence="2" id="KW-0812">Transmembrane</keyword>
<gene>
    <name evidence="4" type="primary">mcp1_4</name>
    <name evidence="4" type="ORF">GALL_215700</name>
</gene>
<evidence type="ECO:0000313" key="4">
    <source>
        <dbReference type="EMBL" id="OIQ96412.1"/>
    </source>
</evidence>
<dbReference type="PROSITE" id="PS50111">
    <property type="entry name" value="CHEMOTAXIS_TRANSDUC_2"/>
    <property type="match status" value="1"/>
</dbReference>
<dbReference type="SMART" id="SM00283">
    <property type="entry name" value="MA"/>
    <property type="match status" value="1"/>
</dbReference>
<dbReference type="AlphaFoldDB" id="A0A1J5RWF0"/>
<comment type="caution">
    <text evidence="4">The sequence shown here is derived from an EMBL/GenBank/DDBJ whole genome shotgun (WGS) entry which is preliminary data.</text>
</comment>
<dbReference type="Gene3D" id="1.10.287.950">
    <property type="entry name" value="Methyl-accepting chemotaxis protein"/>
    <property type="match status" value="1"/>
</dbReference>
<dbReference type="GO" id="GO:0007165">
    <property type="term" value="P:signal transduction"/>
    <property type="evidence" value="ECO:0007669"/>
    <property type="project" value="UniProtKB-KW"/>
</dbReference>
<protein>
    <submittedName>
        <fullName evidence="4">Methyl-accepting chemotaxis protein 1</fullName>
    </submittedName>
</protein>
<sequence length="393" mass="41397">MRAFSAFRFYPPLVGFVAAIAVIAVAGATWQTGVAAAIVLVLGIVAGFILDLRLTAAVAALQVETRSATESELRLAVQQYLDSVNTLSAELLPLWAKQIESGRGQMESAVVGLTDVFSGIVDRLDASVRASDSAAEGVDGGQGLVSVLGQSETRLNSLIASLRVAMKHKQEMVAEVNGLLDFIVELRKMAMDVAAIADQTNLLALNAAIEAARAGEVGRGFAVVADEVRKLSGLSKETGKRISEKVETISKAIAGAVAAARSNAAQEAGSLSGSETVVQGVLGDFRQVTAALVESSGILRSESATIKSQLAEALVQLQFQDRVSQILSHVRDSVNILPSRLEQSHADFFRGGMPAPVDAQALIDELARSYATQEERLNHGGGEAVDHSEITFF</sequence>
<feature type="transmembrane region" description="Helical" evidence="2">
    <location>
        <begin position="34"/>
        <end position="52"/>
    </location>
</feature>
<feature type="transmembrane region" description="Helical" evidence="2">
    <location>
        <begin position="7"/>
        <end position="28"/>
    </location>
</feature>
<feature type="domain" description="Methyl-accepting transducer" evidence="3">
    <location>
        <begin position="96"/>
        <end position="313"/>
    </location>
</feature>
<keyword evidence="1" id="KW-0807">Transducer</keyword>
<dbReference type="SUPFAM" id="SSF58104">
    <property type="entry name" value="Methyl-accepting chemotaxis protein (MCP) signaling domain"/>
    <property type="match status" value="1"/>
</dbReference>
<keyword evidence="2" id="KW-0472">Membrane</keyword>
<dbReference type="PANTHER" id="PTHR32089">
    <property type="entry name" value="METHYL-ACCEPTING CHEMOTAXIS PROTEIN MCPB"/>
    <property type="match status" value="1"/>
</dbReference>
<dbReference type="Pfam" id="PF00015">
    <property type="entry name" value="MCPsignal"/>
    <property type="match status" value="1"/>
</dbReference>
<dbReference type="EMBL" id="MLJW01000149">
    <property type="protein sequence ID" value="OIQ96412.1"/>
    <property type="molecule type" value="Genomic_DNA"/>
</dbReference>
<organism evidence="4">
    <name type="scientific">mine drainage metagenome</name>
    <dbReference type="NCBI Taxonomy" id="410659"/>
    <lineage>
        <taxon>unclassified sequences</taxon>
        <taxon>metagenomes</taxon>
        <taxon>ecological metagenomes</taxon>
    </lineage>
</organism>
<evidence type="ECO:0000256" key="1">
    <source>
        <dbReference type="ARBA" id="ARBA00023224"/>
    </source>
</evidence>
<dbReference type="InterPro" id="IPR004089">
    <property type="entry name" value="MCPsignal_dom"/>
</dbReference>